<dbReference type="InterPro" id="IPR028098">
    <property type="entry name" value="Glyco_trans_4-like_N"/>
</dbReference>
<dbReference type="RefSeq" id="WP_112745427.1">
    <property type="nucleotide sequence ID" value="NZ_QMFY01000001.1"/>
</dbReference>
<organism evidence="3 4">
    <name type="scientific">Pseudochryseolinea flava</name>
    <dbReference type="NCBI Taxonomy" id="2059302"/>
    <lineage>
        <taxon>Bacteria</taxon>
        <taxon>Pseudomonadati</taxon>
        <taxon>Bacteroidota</taxon>
        <taxon>Cytophagia</taxon>
        <taxon>Cytophagales</taxon>
        <taxon>Fulvivirgaceae</taxon>
        <taxon>Pseudochryseolinea</taxon>
    </lineage>
</organism>
<proteinExistence type="predicted"/>
<evidence type="ECO:0000259" key="2">
    <source>
        <dbReference type="Pfam" id="PF13579"/>
    </source>
</evidence>
<dbReference type="OrthoDB" id="9811902at2"/>
<evidence type="ECO:0000259" key="1">
    <source>
        <dbReference type="Pfam" id="PF00534"/>
    </source>
</evidence>
<feature type="domain" description="Glycosyltransferase subfamily 4-like N-terminal" evidence="2">
    <location>
        <begin position="22"/>
        <end position="186"/>
    </location>
</feature>
<dbReference type="EMBL" id="QMFY01000001">
    <property type="protein sequence ID" value="RAW03212.1"/>
    <property type="molecule type" value="Genomic_DNA"/>
</dbReference>
<dbReference type="Gene3D" id="3.40.50.2000">
    <property type="entry name" value="Glycogen Phosphorylase B"/>
    <property type="match status" value="2"/>
</dbReference>
<sequence length="395" mass="44926">MRVLILHQHFNTPAKGGPLRSYYLAQSLVDFGFEPVVLTIHNEDRYRIENLNGIEIHYLPIPYDNSFSFFKRSVSFLRYVIAVIQMSTKLRHIKICYAISTPLTVGLAALYVKRRWRIPYIFEVGDLWPDAPIDLGYVKNILLKKSLLNLEKKIYQNASSIVALSTAIKETIERKVAGKKMHLIPNMADVDYYKPVSKPAELIKKFEVEGKFVITYCGALGAANGLEHILRCALESQEHNLPAKFLICGEGAVKVSLMERASQMQLQNVSFIPFQTREGVRDILNVSDAVMISYKPFAVLETGSPNKYFDGLAAGKMIITNFGGWIGKEIQEERCGIVIDQKLQSEFPRLIQPFIENSSLLVEYQQASRKLAQAKYARRKLSERFVEAIQEVLSR</sequence>
<dbReference type="InterPro" id="IPR050194">
    <property type="entry name" value="Glycosyltransferase_grp1"/>
</dbReference>
<keyword evidence="3" id="KW-0808">Transferase</keyword>
<gene>
    <name evidence="3" type="ORF">DQQ10_03765</name>
</gene>
<dbReference type="Pfam" id="PF00534">
    <property type="entry name" value="Glycos_transf_1"/>
    <property type="match status" value="1"/>
</dbReference>
<dbReference type="Proteomes" id="UP000251889">
    <property type="component" value="Unassembled WGS sequence"/>
</dbReference>
<dbReference type="PANTHER" id="PTHR45947">
    <property type="entry name" value="SULFOQUINOVOSYL TRANSFERASE SQD2"/>
    <property type="match status" value="1"/>
</dbReference>
<dbReference type="AlphaFoldDB" id="A0A364YAQ4"/>
<protein>
    <submittedName>
        <fullName evidence="3">Glycosyltransferase WbuB</fullName>
    </submittedName>
</protein>
<dbReference type="GO" id="GO:0016758">
    <property type="term" value="F:hexosyltransferase activity"/>
    <property type="evidence" value="ECO:0007669"/>
    <property type="project" value="TreeGrafter"/>
</dbReference>
<comment type="caution">
    <text evidence="3">The sequence shown here is derived from an EMBL/GenBank/DDBJ whole genome shotgun (WGS) entry which is preliminary data.</text>
</comment>
<keyword evidence="4" id="KW-1185">Reference proteome</keyword>
<evidence type="ECO:0000313" key="4">
    <source>
        <dbReference type="Proteomes" id="UP000251889"/>
    </source>
</evidence>
<name>A0A364YAQ4_9BACT</name>
<dbReference type="Pfam" id="PF13579">
    <property type="entry name" value="Glyco_trans_4_4"/>
    <property type="match status" value="1"/>
</dbReference>
<reference evidence="3 4" key="1">
    <citation type="submission" date="2018-06" db="EMBL/GenBank/DDBJ databases">
        <title>Chryseolinea flavus sp. nov., a member of the phylum Bacteroidetes isolated from soil.</title>
        <authorList>
            <person name="Li Y."/>
            <person name="Wang J."/>
        </authorList>
    </citation>
    <scope>NUCLEOTIDE SEQUENCE [LARGE SCALE GENOMIC DNA]</scope>
    <source>
        <strain evidence="3 4">SDU1-6</strain>
    </source>
</reference>
<accession>A0A364YAQ4</accession>
<dbReference type="PANTHER" id="PTHR45947:SF3">
    <property type="entry name" value="SULFOQUINOVOSYL TRANSFERASE SQD2"/>
    <property type="match status" value="1"/>
</dbReference>
<evidence type="ECO:0000313" key="3">
    <source>
        <dbReference type="EMBL" id="RAW03212.1"/>
    </source>
</evidence>
<dbReference type="CDD" id="cd03794">
    <property type="entry name" value="GT4_WbuB-like"/>
    <property type="match status" value="1"/>
</dbReference>
<dbReference type="InterPro" id="IPR001296">
    <property type="entry name" value="Glyco_trans_1"/>
</dbReference>
<feature type="domain" description="Glycosyl transferase family 1" evidence="1">
    <location>
        <begin position="204"/>
        <end position="370"/>
    </location>
</feature>
<dbReference type="SUPFAM" id="SSF53756">
    <property type="entry name" value="UDP-Glycosyltransferase/glycogen phosphorylase"/>
    <property type="match status" value="1"/>
</dbReference>